<feature type="domain" description="OTU" evidence="2">
    <location>
        <begin position="197"/>
        <end position="333"/>
    </location>
</feature>
<dbReference type="RefSeq" id="XP_062880167.1">
    <property type="nucleotide sequence ID" value="XM_063024097.1"/>
</dbReference>
<proteinExistence type="predicted"/>
<dbReference type="InterPro" id="IPR038765">
    <property type="entry name" value="Papain-like_cys_pep_sf"/>
</dbReference>
<dbReference type="CDD" id="cd22762">
    <property type="entry name" value="OTU_fungi_OTU2-like"/>
    <property type="match status" value="1"/>
</dbReference>
<keyword evidence="4" id="KW-1185">Reference proteome</keyword>
<organism evidence="3 4">
    <name type="scientific">Australozyma saopauloensis</name>
    <dbReference type="NCBI Taxonomy" id="291208"/>
    <lineage>
        <taxon>Eukaryota</taxon>
        <taxon>Fungi</taxon>
        <taxon>Dikarya</taxon>
        <taxon>Ascomycota</taxon>
        <taxon>Saccharomycotina</taxon>
        <taxon>Pichiomycetes</taxon>
        <taxon>Metschnikowiaceae</taxon>
        <taxon>Australozyma</taxon>
    </lineage>
</organism>
<dbReference type="Pfam" id="PF02338">
    <property type="entry name" value="OTU"/>
    <property type="match status" value="1"/>
</dbReference>
<accession>A0AAX4HGZ8</accession>
<sequence length="334" mass="37643">MEQLLAKHKKEQRELVAQITALKKQALKKTRKTVLSQCADLQSSLDARQKTEVEQFELNSTDNPLQTNSDHANAEVCSMNGGSLAQESQLSGATGSNVESEDVLTKNGESNENDTEEITPEQLLAAMNLETPAQVVNDESTPTQKPKKRNRAKERLAKRQAQEEAIRAEARSEAAATPDYRAMEAETMNRLMESRDLELYEIQPDGHCLFRSLCDQLRLRHNDNDVTVEGLRSTAANYIRDHRDDFIPYLFDEETMAIRDVDEYTQELETTAMWGSDMEILALSKVYDCAVEVLTAGGAPITFNAEGERNRLYVAFYKHSYGLGEHYNSCRPVN</sequence>
<dbReference type="Gene3D" id="3.90.70.80">
    <property type="match status" value="1"/>
</dbReference>
<reference evidence="3 4" key="1">
    <citation type="submission" date="2023-10" db="EMBL/GenBank/DDBJ databases">
        <title>Draft Genome Sequence of Candida saopaulonensis from a very Premature Infant with Sepsis.</title>
        <authorList>
            <person name="Ning Y."/>
            <person name="Dai R."/>
            <person name="Xiao M."/>
            <person name="Xu Y."/>
            <person name="Yan Q."/>
            <person name="Zhang L."/>
        </authorList>
    </citation>
    <scope>NUCLEOTIDE SEQUENCE [LARGE SCALE GENOMIC DNA]</scope>
    <source>
        <strain evidence="3 4">19XY460</strain>
    </source>
</reference>
<dbReference type="KEGG" id="asau:88176250"/>
<dbReference type="InterPro" id="IPR050704">
    <property type="entry name" value="Peptidase_C85-like"/>
</dbReference>
<dbReference type="SUPFAM" id="SSF54001">
    <property type="entry name" value="Cysteine proteinases"/>
    <property type="match status" value="1"/>
</dbReference>
<dbReference type="AlphaFoldDB" id="A0AAX4HGZ8"/>
<dbReference type="GeneID" id="88176250"/>
<dbReference type="EMBL" id="CP138901">
    <property type="protein sequence ID" value="WPK27791.1"/>
    <property type="molecule type" value="Genomic_DNA"/>
</dbReference>
<dbReference type="InterPro" id="IPR049771">
    <property type="entry name" value="OTU2-like_OTU"/>
</dbReference>
<name>A0AAX4HGZ8_9ASCO</name>
<feature type="region of interest" description="Disordered" evidence="1">
    <location>
        <begin position="133"/>
        <end position="163"/>
    </location>
</feature>
<evidence type="ECO:0000259" key="2">
    <source>
        <dbReference type="PROSITE" id="PS50802"/>
    </source>
</evidence>
<evidence type="ECO:0000256" key="1">
    <source>
        <dbReference type="SAM" id="MobiDB-lite"/>
    </source>
</evidence>
<feature type="compositionally biased region" description="Polar residues" evidence="1">
    <location>
        <begin position="57"/>
        <end position="71"/>
    </location>
</feature>
<dbReference type="GO" id="GO:0016579">
    <property type="term" value="P:protein deubiquitination"/>
    <property type="evidence" value="ECO:0007669"/>
    <property type="project" value="TreeGrafter"/>
</dbReference>
<gene>
    <name evidence="3" type="ORF">PUMCH_005192</name>
</gene>
<evidence type="ECO:0000313" key="3">
    <source>
        <dbReference type="EMBL" id="WPK27791.1"/>
    </source>
</evidence>
<dbReference type="Proteomes" id="UP001338582">
    <property type="component" value="Chromosome 8"/>
</dbReference>
<dbReference type="InterPro" id="IPR003323">
    <property type="entry name" value="OTU_dom"/>
</dbReference>
<feature type="region of interest" description="Disordered" evidence="1">
    <location>
        <begin position="54"/>
        <end position="116"/>
    </location>
</feature>
<evidence type="ECO:0000313" key="4">
    <source>
        <dbReference type="Proteomes" id="UP001338582"/>
    </source>
</evidence>
<feature type="compositionally biased region" description="Polar residues" evidence="1">
    <location>
        <begin position="80"/>
        <end position="98"/>
    </location>
</feature>
<dbReference type="PROSITE" id="PS50802">
    <property type="entry name" value="OTU"/>
    <property type="match status" value="1"/>
</dbReference>
<dbReference type="PANTHER" id="PTHR12419:SF10">
    <property type="entry name" value="DEUBIQUITINASE OTUD6B"/>
    <property type="match status" value="1"/>
</dbReference>
<feature type="compositionally biased region" description="Basic and acidic residues" evidence="1">
    <location>
        <begin position="153"/>
        <end position="163"/>
    </location>
</feature>
<dbReference type="PANTHER" id="PTHR12419">
    <property type="entry name" value="OTU DOMAIN CONTAINING PROTEIN"/>
    <property type="match status" value="1"/>
</dbReference>
<protein>
    <recommendedName>
        <fullName evidence="2">OTU domain-containing protein</fullName>
    </recommendedName>
</protein>
<dbReference type="GO" id="GO:0004843">
    <property type="term" value="F:cysteine-type deubiquitinase activity"/>
    <property type="evidence" value="ECO:0007669"/>
    <property type="project" value="TreeGrafter"/>
</dbReference>